<dbReference type="Pfam" id="PF10148">
    <property type="entry name" value="SCHIP-1_C"/>
    <property type="match status" value="1"/>
</dbReference>
<evidence type="ECO:0000256" key="3">
    <source>
        <dbReference type="SAM" id="MobiDB-lite"/>
    </source>
</evidence>
<dbReference type="GO" id="GO:0005886">
    <property type="term" value="C:plasma membrane"/>
    <property type="evidence" value="ECO:0007669"/>
    <property type="project" value="TreeGrafter"/>
</dbReference>
<evidence type="ECO:0000256" key="1">
    <source>
        <dbReference type="ARBA" id="ARBA00023054"/>
    </source>
</evidence>
<feature type="compositionally biased region" description="Polar residues" evidence="3">
    <location>
        <begin position="158"/>
        <end position="167"/>
    </location>
</feature>
<feature type="region of interest" description="Disordered" evidence="3">
    <location>
        <begin position="105"/>
        <end position="167"/>
    </location>
</feature>
<dbReference type="InterPro" id="IPR039045">
    <property type="entry name" value="SCHIP_1"/>
</dbReference>
<reference evidence="7" key="1">
    <citation type="submission" date="2021-02" db="EMBL/GenBank/DDBJ databases">
        <authorList>
            <person name="Nowell W R."/>
        </authorList>
    </citation>
    <scope>NUCLEOTIDE SEQUENCE</scope>
</reference>
<dbReference type="GO" id="GO:0030054">
    <property type="term" value="C:cell junction"/>
    <property type="evidence" value="ECO:0007669"/>
    <property type="project" value="TreeGrafter"/>
</dbReference>
<feature type="compositionally biased region" description="Acidic residues" evidence="3">
    <location>
        <begin position="144"/>
        <end position="153"/>
    </location>
</feature>
<evidence type="ECO:0000313" key="8">
    <source>
        <dbReference type="Proteomes" id="UP000663870"/>
    </source>
</evidence>
<evidence type="ECO:0000313" key="6">
    <source>
        <dbReference type="EMBL" id="CAF1055434.1"/>
    </source>
</evidence>
<dbReference type="EMBL" id="CAJNOL010000417">
    <property type="protein sequence ID" value="CAF1055434.1"/>
    <property type="molecule type" value="Genomic_DNA"/>
</dbReference>
<dbReference type="Proteomes" id="UP000663870">
    <property type="component" value="Unassembled WGS sequence"/>
</dbReference>
<dbReference type="InterPro" id="IPR015649">
    <property type="entry name" value="SCHIP_1_C"/>
</dbReference>
<dbReference type="GO" id="GO:0035332">
    <property type="term" value="P:positive regulation of hippo signaling"/>
    <property type="evidence" value="ECO:0007669"/>
    <property type="project" value="TreeGrafter"/>
</dbReference>
<dbReference type="EMBL" id="CAJNOL010000418">
    <property type="protein sequence ID" value="CAF1055907.1"/>
    <property type="molecule type" value="Genomic_DNA"/>
</dbReference>
<feature type="region of interest" description="Disordered" evidence="3">
    <location>
        <begin position="358"/>
        <end position="388"/>
    </location>
</feature>
<proteinExistence type="predicted"/>
<accession>A0A814KU13</accession>
<feature type="compositionally biased region" description="Polar residues" evidence="3">
    <location>
        <begin position="358"/>
        <end position="386"/>
    </location>
</feature>
<feature type="compositionally biased region" description="Acidic residues" evidence="3">
    <location>
        <begin position="117"/>
        <end position="129"/>
    </location>
</feature>
<dbReference type="PANTHER" id="PTHR13103:SF2">
    <property type="entry name" value="IQCJ-SCHIP1 READTHROUGH TRANSCRIPT PROTEIN-RELATED"/>
    <property type="match status" value="1"/>
</dbReference>
<evidence type="ECO:0000313" key="7">
    <source>
        <dbReference type="EMBL" id="CAF1055907.1"/>
    </source>
</evidence>
<dbReference type="Proteomes" id="UP000663854">
    <property type="component" value="Unassembled WGS sequence"/>
</dbReference>
<evidence type="ECO:0000259" key="4">
    <source>
        <dbReference type="Pfam" id="PF10148"/>
    </source>
</evidence>
<organism evidence="7 8">
    <name type="scientific">Rotaria sordida</name>
    <dbReference type="NCBI Taxonomy" id="392033"/>
    <lineage>
        <taxon>Eukaryota</taxon>
        <taxon>Metazoa</taxon>
        <taxon>Spiralia</taxon>
        <taxon>Gnathifera</taxon>
        <taxon>Rotifera</taxon>
        <taxon>Eurotatoria</taxon>
        <taxon>Bdelloidea</taxon>
        <taxon>Philodinida</taxon>
        <taxon>Philodinidae</taxon>
        <taxon>Rotaria</taxon>
    </lineage>
</organism>
<keyword evidence="8" id="KW-1185">Reference proteome</keyword>
<name>A0A814KU13_9BILA</name>
<dbReference type="EMBL" id="CAJNOH010000142">
    <property type="protein sequence ID" value="CAF0902799.1"/>
    <property type="molecule type" value="Genomic_DNA"/>
</dbReference>
<feature type="domain" description="Schwannomin interacting protein 1 C-terminal" evidence="4">
    <location>
        <begin position="373"/>
        <end position="511"/>
    </location>
</feature>
<feature type="coiled-coil region" evidence="2">
    <location>
        <begin position="462"/>
        <end position="489"/>
    </location>
</feature>
<gene>
    <name evidence="6" type="ORF">JXQ802_LOCUS16883</name>
    <name evidence="7" type="ORF">JXQ802_LOCUS16907</name>
    <name evidence="5" type="ORF">PYM288_LOCUS9611</name>
</gene>
<evidence type="ECO:0000256" key="2">
    <source>
        <dbReference type="SAM" id="Coils"/>
    </source>
</evidence>
<keyword evidence="1 2" id="KW-0175">Coiled coil</keyword>
<dbReference type="PANTHER" id="PTHR13103">
    <property type="entry name" value="SCHWANNOMIN INTERACTING PROTEIN 1"/>
    <property type="match status" value="1"/>
</dbReference>
<protein>
    <recommendedName>
        <fullName evidence="4">Schwannomin interacting protein 1 C-terminal domain-containing protein</fullName>
    </recommendedName>
</protein>
<comment type="caution">
    <text evidence="7">The sequence shown here is derived from an EMBL/GenBank/DDBJ whole genome shotgun (WGS) entry which is preliminary data.</text>
</comment>
<evidence type="ECO:0000313" key="5">
    <source>
        <dbReference type="EMBL" id="CAF0902799.1"/>
    </source>
</evidence>
<sequence>MSETNENVSHEGKSSTSSSDFLHEYLQKTNLSTTASLNQFIKDHHISRDENETDEAFTKRVKKINYLNLAQQLIRSSSQNTNTRQIIKPELKSLNHESSPKLAAPLKRMKPVFSPAEDPDFDDEFEIDDNNSRDIYDESSSSSNEDDDDDDDDIHLQQPRSVPFKTNHTFANDIKQKLSNLAADVVRTFGTSNMIGDDDLTKPLPTNISFSSRLFSNRIKETNNQNNSLNNDNYSMQELPSQINNNPDIIPDNNNDDDDADLLYTNESLLPQVDWENLEKQLKQAQIERERYDKARLNDRDEIRRKLAAGNESEGENEDYYTSDYIKKTMVTTSHRRRQGSNLQICFVNEHHQANESFDNDATSTTLSTPSKNLKSDEINSSTIGNNDEDILTKQQRLKEEARVALVLGAKMARMQVQIERRALKKKKSPLYDIIGINTNDDKPLTVRMLEDMNIGQLQVLVNDLHCQIEAHNEELVSLLMERDSLSMEQDSVLVDIEDLTKRLQERAASFSSESKRTSTNGAAQRVYIVKSPTTQQQDVQKKSILHNLLRKATFT</sequence>
<dbReference type="AlphaFoldDB" id="A0A814KU13"/>